<evidence type="ECO:0000313" key="12">
    <source>
        <dbReference type="EMBL" id="PWY95677.1"/>
    </source>
</evidence>
<evidence type="ECO:0000256" key="1">
    <source>
        <dbReference type="ARBA" id="ARBA00004481"/>
    </source>
</evidence>
<dbReference type="RefSeq" id="XP_025472438.1">
    <property type="nucleotide sequence ID" value="XM_025607636.1"/>
</dbReference>
<evidence type="ECO:0000256" key="3">
    <source>
        <dbReference type="ARBA" id="ARBA00007895"/>
    </source>
</evidence>
<dbReference type="PANTHER" id="PTHR46009">
    <property type="entry name" value="VACUOLAR PROTEIN SORTING-ASSOCIATED PROTEIN VTA1 HOMOLOG"/>
    <property type="match status" value="1"/>
</dbReference>
<sequence length="421" mass="44990">MASTIPASLRSADIGRYALRAAQLENAKPVIAYWCNFWIVNQIIGRGLHTSDDDVKLYITELMDKLEKVRRMRHFKSENTDNDTVMDAVAANAYVEQFGLEVLGRAEAAMKANKVTKQTADTFQAAATFLELCQIWTNPSEPEVAAKIKFSKYHAVRIIKAIKAGEDPNASNPVATEEDELEALMEETKQDDPEVQAIVGSLAARPGQPSVEEVPDDTLQPSQSPPVLPEPPTTFADVSAAHYKAEPTSPNAESDTEPGAPLNLPSAPETFASHSTSVPNLPDTPADIGARSPQARANSFHSFPPPSSIPPSSPPAASHDASSFYTKPTTGAGPPPPFVQSSSATVPVVSRPTPPSIPSPISPAPAPVASNSSRMNAQSVDDQAIALAQKHARWAVSALTFDDVNTAIKELKNSLRYLGAE</sequence>
<dbReference type="GeneID" id="37109779"/>
<gene>
    <name evidence="12" type="ORF">BO94DRAFT_455131</name>
</gene>
<dbReference type="Proteomes" id="UP000246702">
    <property type="component" value="Unassembled WGS sequence"/>
</dbReference>
<keyword evidence="4" id="KW-0813">Transport</keyword>
<name>A0A317XDJ1_9EURO</name>
<dbReference type="Pfam" id="PF04652">
    <property type="entry name" value="Vta1"/>
    <property type="match status" value="1"/>
</dbReference>
<proteinExistence type="inferred from homology"/>
<feature type="domain" description="Vta1 C-terminal" evidence="11">
    <location>
        <begin position="383"/>
        <end position="419"/>
    </location>
</feature>
<dbReference type="InterPro" id="IPR023175">
    <property type="entry name" value="Vta1/CALS_N_sf"/>
</dbReference>
<dbReference type="STRING" id="1450535.A0A317XDJ1"/>
<dbReference type="GO" id="GO:0015031">
    <property type="term" value="P:protein transport"/>
    <property type="evidence" value="ECO:0007669"/>
    <property type="project" value="UniProtKB-KW"/>
</dbReference>
<feature type="region of interest" description="Disordered" evidence="9">
    <location>
        <begin position="203"/>
        <end position="377"/>
    </location>
</feature>
<dbReference type="GO" id="GO:0032511">
    <property type="term" value="P:late endosome to vacuole transport via multivesicular body sorting pathway"/>
    <property type="evidence" value="ECO:0007669"/>
    <property type="project" value="InterPro"/>
</dbReference>
<dbReference type="InterPro" id="IPR044538">
    <property type="entry name" value="Vta1-like"/>
</dbReference>
<dbReference type="Pfam" id="PF18097">
    <property type="entry name" value="Vta1_C"/>
    <property type="match status" value="1"/>
</dbReference>
<feature type="compositionally biased region" description="Pro residues" evidence="9">
    <location>
        <begin position="223"/>
        <end position="232"/>
    </location>
</feature>
<comment type="caution">
    <text evidence="12">The sequence shown here is derived from an EMBL/GenBank/DDBJ whole genome shotgun (WGS) entry which is preliminary data.</text>
</comment>
<dbReference type="InterPro" id="IPR039431">
    <property type="entry name" value="Vta1/CALS_N"/>
</dbReference>
<feature type="domain" description="Vta1/callose synthase N-terminal" evidence="10">
    <location>
        <begin position="14"/>
        <end position="163"/>
    </location>
</feature>
<dbReference type="InterPro" id="IPR041212">
    <property type="entry name" value="Vta1_C"/>
</dbReference>
<evidence type="ECO:0000256" key="8">
    <source>
        <dbReference type="ARBA" id="ARBA00023136"/>
    </source>
</evidence>
<evidence type="ECO:0000313" key="13">
    <source>
        <dbReference type="Proteomes" id="UP000246702"/>
    </source>
</evidence>
<keyword evidence="5" id="KW-0963">Cytoplasm</keyword>
<dbReference type="GO" id="GO:0010008">
    <property type="term" value="C:endosome membrane"/>
    <property type="evidence" value="ECO:0007669"/>
    <property type="project" value="UniProtKB-SubCell"/>
</dbReference>
<dbReference type="OrthoDB" id="391137at2759"/>
<feature type="compositionally biased region" description="Pro residues" evidence="9">
    <location>
        <begin position="352"/>
        <end position="366"/>
    </location>
</feature>
<keyword evidence="7" id="KW-0653">Protein transport</keyword>
<keyword evidence="6" id="KW-0967">Endosome</keyword>
<keyword evidence="13" id="KW-1185">Reference proteome</keyword>
<evidence type="ECO:0000256" key="9">
    <source>
        <dbReference type="SAM" id="MobiDB-lite"/>
    </source>
</evidence>
<accession>A0A317XDJ1</accession>
<evidence type="ECO:0000256" key="5">
    <source>
        <dbReference type="ARBA" id="ARBA00022490"/>
    </source>
</evidence>
<keyword evidence="8" id="KW-0472">Membrane</keyword>
<evidence type="ECO:0000256" key="6">
    <source>
        <dbReference type="ARBA" id="ARBA00022753"/>
    </source>
</evidence>
<feature type="compositionally biased region" description="Pro residues" evidence="9">
    <location>
        <begin position="303"/>
        <end position="314"/>
    </location>
</feature>
<dbReference type="GO" id="GO:0005771">
    <property type="term" value="C:multivesicular body"/>
    <property type="evidence" value="ECO:0007669"/>
    <property type="project" value="TreeGrafter"/>
</dbReference>
<reference evidence="12 13" key="1">
    <citation type="submission" date="2016-12" db="EMBL/GenBank/DDBJ databases">
        <title>The genomes of Aspergillus section Nigri reveals drivers in fungal speciation.</title>
        <authorList>
            <consortium name="DOE Joint Genome Institute"/>
            <person name="Vesth T.C."/>
            <person name="Nybo J."/>
            <person name="Theobald S."/>
            <person name="Brandl J."/>
            <person name="Frisvad J.C."/>
            <person name="Nielsen K.F."/>
            <person name="Lyhne E.K."/>
            <person name="Kogle M.E."/>
            <person name="Kuo A."/>
            <person name="Riley R."/>
            <person name="Clum A."/>
            <person name="Nolan M."/>
            <person name="Lipzen A."/>
            <person name="Salamov A."/>
            <person name="Henrissat B."/>
            <person name="Wiebenga A."/>
            <person name="De Vries R.P."/>
            <person name="Grigoriev I.V."/>
            <person name="Mortensen U.H."/>
            <person name="Andersen M.R."/>
            <person name="Baker S.E."/>
        </authorList>
    </citation>
    <scope>NUCLEOTIDE SEQUENCE [LARGE SCALE GENOMIC DNA]</scope>
    <source>
        <strain evidence="12 13">CBS 115572</strain>
    </source>
</reference>
<dbReference type="AlphaFoldDB" id="A0A317XDJ1"/>
<protein>
    <submittedName>
        <fullName evidence="12">DUF605-domain-containing protein</fullName>
    </submittedName>
</protein>
<evidence type="ECO:0000256" key="2">
    <source>
        <dbReference type="ARBA" id="ARBA00004496"/>
    </source>
</evidence>
<comment type="similarity">
    <text evidence="3">Belongs to the VTA1 family.</text>
</comment>
<dbReference type="Gene3D" id="1.20.5.420">
    <property type="entry name" value="Immunoglobulin FC, subunit C"/>
    <property type="match status" value="1"/>
</dbReference>
<feature type="compositionally biased region" description="Low complexity" evidence="9">
    <location>
        <begin position="315"/>
        <end position="332"/>
    </location>
</feature>
<dbReference type="PANTHER" id="PTHR46009:SF1">
    <property type="entry name" value="VACUOLAR PROTEIN SORTING-ASSOCIATED PROTEIN VTA1 HOMOLOG"/>
    <property type="match status" value="1"/>
</dbReference>
<evidence type="ECO:0000256" key="4">
    <source>
        <dbReference type="ARBA" id="ARBA00022448"/>
    </source>
</evidence>
<evidence type="ECO:0000259" key="10">
    <source>
        <dbReference type="Pfam" id="PF04652"/>
    </source>
</evidence>
<comment type="subcellular location">
    <subcellularLocation>
        <location evidence="2">Cytoplasm</location>
    </subcellularLocation>
    <subcellularLocation>
        <location evidence="1">Endosome membrane</location>
        <topology evidence="1">Peripheral membrane protein</topology>
    </subcellularLocation>
</comment>
<organism evidence="12 13">
    <name type="scientific">Aspergillus sclerotioniger CBS 115572</name>
    <dbReference type="NCBI Taxonomy" id="1450535"/>
    <lineage>
        <taxon>Eukaryota</taxon>
        <taxon>Fungi</taxon>
        <taxon>Dikarya</taxon>
        <taxon>Ascomycota</taxon>
        <taxon>Pezizomycotina</taxon>
        <taxon>Eurotiomycetes</taxon>
        <taxon>Eurotiomycetidae</taxon>
        <taxon>Eurotiales</taxon>
        <taxon>Aspergillaceae</taxon>
        <taxon>Aspergillus</taxon>
        <taxon>Aspergillus subgen. Circumdati</taxon>
    </lineage>
</organism>
<dbReference type="Gene3D" id="1.25.40.270">
    <property type="entry name" value="Vacuolar protein sorting-associated protein vta1"/>
    <property type="match status" value="1"/>
</dbReference>
<evidence type="ECO:0000256" key="7">
    <source>
        <dbReference type="ARBA" id="ARBA00022927"/>
    </source>
</evidence>
<feature type="compositionally biased region" description="Low complexity" evidence="9">
    <location>
        <begin position="341"/>
        <end position="351"/>
    </location>
</feature>
<dbReference type="EMBL" id="MSFK01000002">
    <property type="protein sequence ID" value="PWY95677.1"/>
    <property type="molecule type" value="Genomic_DNA"/>
</dbReference>
<evidence type="ECO:0000259" key="11">
    <source>
        <dbReference type="Pfam" id="PF18097"/>
    </source>
</evidence>